<name>A0AAW8D9D1_9MICC</name>
<sequence length="53" mass="5805">MRVRRYRVTLTERVPHSDYALIHEPPAGSSLDGGVAAIDEYVRAGHETGLVGK</sequence>
<dbReference type="EMBL" id="JAUSRG010000002">
    <property type="protein sequence ID" value="MDP9904418.1"/>
    <property type="molecule type" value="Genomic_DNA"/>
</dbReference>
<dbReference type="Proteomes" id="UP001242995">
    <property type="component" value="Unassembled WGS sequence"/>
</dbReference>
<accession>A0AAW8D9D1</accession>
<dbReference type="Proteomes" id="UP001230951">
    <property type="component" value="Unassembled WGS sequence"/>
</dbReference>
<proteinExistence type="predicted"/>
<reference evidence="1 3" key="1">
    <citation type="submission" date="2023-07" db="EMBL/GenBank/DDBJ databases">
        <title>Sorghum-associated microbial communities from plants grown in Nebraska, USA.</title>
        <authorList>
            <person name="Schachtman D."/>
        </authorList>
    </citation>
    <scope>NUCLEOTIDE SEQUENCE</scope>
    <source>
        <strain evidence="1">DS1006</strain>
        <strain evidence="2 3">DS1016</strain>
    </source>
</reference>
<gene>
    <name evidence="1" type="ORF">J2S90_001364</name>
    <name evidence="2" type="ORF">J2S93_000336</name>
</gene>
<organism evidence="1 4">
    <name type="scientific">Arthrobacter bambusae</name>
    <dbReference type="NCBI Taxonomy" id="1338426"/>
    <lineage>
        <taxon>Bacteria</taxon>
        <taxon>Bacillati</taxon>
        <taxon>Actinomycetota</taxon>
        <taxon>Actinomycetes</taxon>
        <taxon>Micrococcales</taxon>
        <taxon>Micrococcaceae</taxon>
        <taxon>Arthrobacter</taxon>
    </lineage>
</organism>
<keyword evidence="3" id="KW-1185">Reference proteome</keyword>
<protein>
    <submittedName>
        <fullName evidence="1">Uncharacterized protein</fullName>
    </submittedName>
</protein>
<comment type="caution">
    <text evidence="1">The sequence shown here is derived from an EMBL/GenBank/DDBJ whole genome shotgun (WGS) entry which is preliminary data.</text>
</comment>
<dbReference type="EMBL" id="JAUSTF010000001">
    <property type="protein sequence ID" value="MDQ0178929.1"/>
    <property type="molecule type" value="Genomic_DNA"/>
</dbReference>
<evidence type="ECO:0000313" key="2">
    <source>
        <dbReference type="EMBL" id="MDQ0178929.1"/>
    </source>
</evidence>
<dbReference type="AlphaFoldDB" id="A0AAW8D9D1"/>
<evidence type="ECO:0000313" key="3">
    <source>
        <dbReference type="Proteomes" id="UP001230951"/>
    </source>
</evidence>
<evidence type="ECO:0000313" key="4">
    <source>
        <dbReference type="Proteomes" id="UP001242995"/>
    </source>
</evidence>
<evidence type="ECO:0000313" key="1">
    <source>
        <dbReference type="EMBL" id="MDP9904418.1"/>
    </source>
</evidence>